<reference evidence="2 3" key="1">
    <citation type="submission" date="2019-04" db="EMBL/GenBank/DDBJ databases">
        <title>Chromosome genome assembly for Takifugu flavidus.</title>
        <authorList>
            <person name="Xiao S."/>
        </authorList>
    </citation>
    <scope>NUCLEOTIDE SEQUENCE [LARGE SCALE GENOMIC DNA]</scope>
    <source>
        <strain evidence="2">HTHZ2018</strain>
        <tissue evidence="2">Muscle</tissue>
    </source>
</reference>
<evidence type="ECO:0000256" key="1">
    <source>
        <dbReference type="SAM" id="MobiDB-lite"/>
    </source>
</evidence>
<evidence type="ECO:0000313" key="3">
    <source>
        <dbReference type="Proteomes" id="UP000324091"/>
    </source>
</evidence>
<protein>
    <submittedName>
        <fullName evidence="2">Uncharacterized protein</fullName>
    </submittedName>
</protein>
<dbReference type="AlphaFoldDB" id="A0A5C6PGH0"/>
<dbReference type="Proteomes" id="UP000324091">
    <property type="component" value="Chromosome 11"/>
</dbReference>
<keyword evidence="3" id="KW-1185">Reference proteome</keyword>
<name>A0A5C6PGH0_9TELE</name>
<organism evidence="2 3">
    <name type="scientific">Takifugu flavidus</name>
    <name type="common">sansaifugu</name>
    <dbReference type="NCBI Taxonomy" id="433684"/>
    <lineage>
        <taxon>Eukaryota</taxon>
        <taxon>Metazoa</taxon>
        <taxon>Chordata</taxon>
        <taxon>Craniata</taxon>
        <taxon>Vertebrata</taxon>
        <taxon>Euteleostomi</taxon>
        <taxon>Actinopterygii</taxon>
        <taxon>Neopterygii</taxon>
        <taxon>Teleostei</taxon>
        <taxon>Neoteleostei</taxon>
        <taxon>Acanthomorphata</taxon>
        <taxon>Eupercaria</taxon>
        <taxon>Tetraodontiformes</taxon>
        <taxon>Tetradontoidea</taxon>
        <taxon>Tetraodontidae</taxon>
        <taxon>Takifugu</taxon>
    </lineage>
</organism>
<gene>
    <name evidence="2" type="ORF">D4764_11G0000320</name>
</gene>
<dbReference type="EMBL" id="RHFK02000003">
    <property type="protein sequence ID" value="TWW77911.1"/>
    <property type="molecule type" value="Genomic_DNA"/>
</dbReference>
<proteinExistence type="predicted"/>
<feature type="compositionally biased region" description="Polar residues" evidence="1">
    <location>
        <begin position="51"/>
        <end position="63"/>
    </location>
</feature>
<feature type="region of interest" description="Disordered" evidence="1">
    <location>
        <begin position="37"/>
        <end position="77"/>
    </location>
</feature>
<accession>A0A5C6PGH0</accession>
<evidence type="ECO:0000313" key="2">
    <source>
        <dbReference type="EMBL" id="TWW77911.1"/>
    </source>
</evidence>
<comment type="caution">
    <text evidence="2">The sequence shown here is derived from an EMBL/GenBank/DDBJ whole genome shotgun (WGS) entry which is preliminary data.</text>
</comment>
<sequence length="87" mass="9595">MAKHNSQTADQAKIRNGRISSVPGLLRNFIKNQHRRRLPDAHLPDSLRAALSSSPPEDNTLVTAATPGFPPTDKETDTRFGVSFRIC</sequence>